<sequence length="303" mass="33056">MSRIRDAAIMAGRTVRRLPLPKAFYTHTLREARRPMPGGGVLKRHAVDVEMIDRTRCVWLDRHHASNGVIVHLHGGAFLSGPFPGDWAWLSRQADAQQCAGLLVDYRTAPDHQHPVALEDVEAVLARLAGSGALGEAPWVLSCHNAGAALALAVVRRIRDGVGPLADIPEPALVVLMSPWADLELANTGMTETGRRDFPQERRLLTLAAQSYAGRTPLDDQDLSPVNAHLHDLPPIHLSVGTDDIFLTDARVLRLQLEEAGPEVSYREIHGRLAFLSGLRPGEEMGRLLTEQRAAIAKALGTD</sequence>
<dbReference type="InterPro" id="IPR050300">
    <property type="entry name" value="GDXG_lipolytic_enzyme"/>
</dbReference>
<evidence type="ECO:0000256" key="1">
    <source>
        <dbReference type="ARBA" id="ARBA00022801"/>
    </source>
</evidence>
<dbReference type="InterPro" id="IPR029058">
    <property type="entry name" value="AB_hydrolase_fold"/>
</dbReference>
<dbReference type="PANTHER" id="PTHR48081">
    <property type="entry name" value="AB HYDROLASE SUPERFAMILY PROTEIN C4A8.06C"/>
    <property type="match status" value="1"/>
</dbReference>
<gene>
    <name evidence="3" type="ORF">I8D64_10365</name>
</gene>
<evidence type="ECO:0000313" key="4">
    <source>
        <dbReference type="Proteomes" id="UP000612352"/>
    </source>
</evidence>
<evidence type="ECO:0000259" key="2">
    <source>
        <dbReference type="Pfam" id="PF07859"/>
    </source>
</evidence>
<dbReference type="Gene3D" id="3.40.50.1820">
    <property type="entry name" value="alpha/beta hydrolase"/>
    <property type="match status" value="1"/>
</dbReference>
<accession>A0ABS1BB28</accession>
<protein>
    <submittedName>
        <fullName evidence="3">Alpha/beta hydrolase fold domain-containing protein</fullName>
    </submittedName>
</protein>
<reference evidence="3 4" key="1">
    <citation type="submission" date="2020-12" db="EMBL/GenBank/DDBJ databases">
        <title>Brachybacterium sp. MASK1Z-5, whole genome shotgun sequence.</title>
        <authorList>
            <person name="Tuo L."/>
        </authorList>
    </citation>
    <scope>NUCLEOTIDE SEQUENCE [LARGE SCALE GENOMIC DNA]</scope>
    <source>
        <strain evidence="3 4">MASK1Z-5</strain>
    </source>
</reference>
<dbReference type="Proteomes" id="UP000612352">
    <property type="component" value="Unassembled WGS sequence"/>
</dbReference>
<feature type="domain" description="Alpha/beta hydrolase fold-3" evidence="2">
    <location>
        <begin position="70"/>
        <end position="271"/>
    </location>
</feature>
<organism evidence="3 4">
    <name type="scientific">Brachybacterium halotolerans</name>
    <dbReference type="NCBI Taxonomy" id="2795215"/>
    <lineage>
        <taxon>Bacteria</taxon>
        <taxon>Bacillati</taxon>
        <taxon>Actinomycetota</taxon>
        <taxon>Actinomycetes</taxon>
        <taxon>Micrococcales</taxon>
        <taxon>Dermabacteraceae</taxon>
        <taxon>Brachybacterium</taxon>
    </lineage>
</organism>
<dbReference type="EMBL" id="JAEDAJ010000005">
    <property type="protein sequence ID" value="MBK0331808.1"/>
    <property type="molecule type" value="Genomic_DNA"/>
</dbReference>
<dbReference type="InterPro" id="IPR013094">
    <property type="entry name" value="AB_hydrolase_3"/>
</dbReference>
<keyword evidence="4" id="KW-1185">Reference proteome</keyword>
<evidence type="ECO:0000313" key="3">
    <source>
        <dbReference type="EMBL" id="MBK0331808.1"/>
    </source>
</evidence>
<name>A0ABS1BB28_9MICO</name>
<dbReference type="PANTHER" id="PTHR48081:SF8">
    <property type="entry name" value="ALPHA_BETA HYDROLASE FOLD-3 DOMAIN-CONTAINING PROTEIN-RELATED"/>
    <property type="match status" value="1"/>
</dbReference>
<proteinExistence type="predicted"/>
<dbReference type="RefSeq" id="WP_200502498.1">
    <property type="nucleotide sequence ID" value="NZ_JAEDAJ010000005.1"/>
</dbReference>
<dbReference type="Pfam" id="PF07859">
    <property type="entry name" value="Abhydrolase_3"/>
    <property type="match status" value="1"/>
</dbReference>
<keyword evidence="1 3" id="KW-0378">Hydrolase</keyword>
<dbReference type="GO" id="GO:0016787">
    <property type="term" value="F:hydrolase activity"/>
    <property type="evidence" value="ECO:0007669"/>
    <property type="project" value="UniProtKB-KW"/>
</dbReference>
<comment type="caution">
    <text evidence="3">The sequence shown here is derived from an EMBL/GenBank/DDBJ whole genome shotgun (WGS) entry which is preliminary data.</text>
</comment>
<dbReference type="SUPFAM" id="SSF53474">
    <property type="entry name" value="alpha/beta-Hydrolases"/>
    <property type="match status" value="1"/>
</dbReference>